<reference evidence="1 2" key="1">
    <citation type="submission" date="2024-01" db="EMBL/GenBank/DDBJ databases">
        <title>The genomes of 5 underutilized Papilionoideae crops provide insights into root nodulation and disease resistanc.</title>
        <authorList>
            <person name="Jiang F."/>
        </authorList>
    </citation>
    <scope>NUCLEOTIDE SEQUENCE [LARGE SCALE GENOMIC DNA]</scope>
    <source>
        <strain evidence="1">DUOXIRENSHENG_FW03</strain>
        <tissue evidence="1">Leaves</tissue>
    </source>
</reference>
<accession>A0AAN9XP74</accession>
<evidence type="ECO:0000313" key="1">
    <source>
        <dbReference type="EMBL" id="KAK7400869.1"/>
    </source>
</evidence>
<gene>
    <name evidence="1" type="ORF">VNO78_12177</name>
</gene>
<sequence>MFSFSSMDRAEAYDPNWANAQELCAQKGSILQDGVESFRHMTMASQKLEEFTPIFFHNFQRPKQARGSPMLSREKILLFEESYNMYKPSFAGFVDVDLTTDKELSLRSLIVFAHMEELLELHADNYSR</sequence>
<evidence type="ECO:0000313" key="2">
    <source>
        <dbReference type="Proteomes" id="UP001386955"/>
    </source>
</evidence>
<dbReference type="EMBL" id="JAYMYS010000003">
    <property type="protein sequence ID" value="KAK7400869.1"/>
    <property type="molecule type" value="Genomic_DNA"/>
</dbReference>
<name>A0AAN9XP74_PSOTE</name>
<comment type="caution">
    <text evidence="1">The sequence shown here is derived from an EMBL/GenBank/DDBJ whole genome shotgun (WGS) entry which is preliminary data.</text>
</comment>
<keyword evidence="2" id="KW-1185">Reference proteome</keyword>
<proteinExistence type="predicted"/>
<dbReference type="AlphaFoldDB" id="A0AAN9XP74"/>
<protein>
    <submittedName>
        <fullName evidence="1">Uncharacterized protein</fullName>
    </submittedName>
</protein>
<dbReference type="PANTHER" id="PTHR31953">
    <property type="entry name" value="BETA-FRUCTOFURANOSIDASE, INSOLUBLE ISOENZYME CWINV1-RELATED"/>
    <property type="match status" value="1"/>
</dbReference>
<organism evidence="1 2">
    <name type="scientific">Psophocarpus tetragonolobus</name>
    <name type="common">Winged bean</name>
    <name type="synonym">Dolichos tetragonolobus</name>
    <dbReference type="NCBI Taxonomy" id="3891"/>
    <lineage>
        <taxon>Eukaryota</taxon>
        <taxon>Viridiplantae</taxon>
        <taxon>Streptophyta</taxon>
        <taxon>Embryophyta</taxon>
        <taxon>Tracheophyta</taxon>
        <taxon>Spermatophyta</taxon>
        <taxon>Magnoliopsida</taxon>
        <taxon>eudicotyledons</taxon>
        <taxon>Gunneridae</taxon>
        <taxon>Pentapetalae</taxon>
        <taxon>rosids</taxon>
        <taxon>fabids</taxon>
        <taxon>Fabales</taxon>
        <taxon>Fabaceae</taxon>
        <taxon>Papilionoideae</taxon>
        <taxon>50 kb inversion clade</taxon>
        <taxon>NPAAA clade</taxon>
        <taxon>indigoferoid/millettioid clade</taxon>
        <taxon>Phaseoleae</taxon>
        <taxon>Psophocarpus</taxon>
    </lineage>
</organism>
<dbReference type="Gene3D" id="2.60.120.560">
    <property type="entry name" value="Exo-inulinase, domain 1"/>
    <property type="match status" value="1"/>
</dbReference>
<dbReference type="InterPro" id="IPR050551">
    <property type="entry name" value="Fructan_Metab_Enzymes"/>
</dbReference>
<dbReference type="Proteomes" id="UP001386955">
    <property type="component" value="Unassembled WGS sequence"/>
</dbReference>